<keyword evidence="1" id="KW-0732">Signal</keyword>
<name>A0A8K0WS06_9HYPO</name>
<dbReference type="AlphaFoldDB" id="A0A8K0WS06"/>
<feature type="chain" id="PRO_5035462510" description="Secreted protein" evidence="1">
    <location>
        <begin position="29"/>
        <end position="74"/>
    </location>
</feature>
<accession>A0A8K0WS06</accession>
<proteinExistence type="predicted"/>
<evidence type="ECO:0008006" key="4">
    <source>
        <dbReference type="Google" id="ProtNLM"/>
    </source>
</evidence>
<evidence type="ECO:0000313" key="3">
    <source>
        <dbReference type="Proteomes" id="UP000813444"/>
    </source>
</evidence>
<feature type="signal peptide" evidence="1">
    <location>
        <begin position="1"/>
        <end position="28"/>
    </location>
</feature>
<gene>
    <name evidence="2" type="ORF">B0I35DRAFT_432473</name>
</gene>
<evidence type="ECO:0000313" key="2">
    <source>
        <dbReference type="EMBL" id="KAH7318595.1"/>
    </source>
</evidence>
<evidence type="ECO:0000256" key="1">
    <source>
        <dbReference type="SAM" id="SignalP"/>
    </source>
</evidence>
<comment type="caution">
    <text evidence="2">The sequence shown here is derived from an EMBL/GenBank/DDBJ whole genome shotgun (WGS) entry which is preliminary data.</text>
</comment>
<dbReference type="EMBL" id="JAGPNK010000007">
    <property type="protein sequence ID" value="KAH7318595.1"/>
    <property type="molecule type" value="Genomic_DNA"/>
</dbReference>
<protein>
    <recommendedName>
        <fullName evidence="4">Secreted protein</fullName>
    </recommendedName>
</protein>
<sequence>MPSSPGVHLRKWVRWWTLIAVTQPLLRGQRPKACPSLDHVLLQSTTTPCLAHSNPRSVSLARCQSAVLKTCFLT</sequence>
<reference evidence="2" key="1">
    <citation type="journal article" date="2021" name="Nat. Commun.">
        <title>Genetic determinants of endophytism in the Arabidopsis root mycobiome.</title>
        <authorList>
            <person name="Mesny F."/>
            <person name="Miyauchi S."/>
            <person name="Thiergart T."/>
            <person name="Pickel B."/>
            <person name="Atanasova L."/>
            <person name="Karlsson M."/>
            <person name="Huettel B."/>
            <person name="Barry K.W."/>
            <person name="Haridas S."/>
            <person name="Chen C."/>
            <person name="Bauer D."/>
            <person name="Andreopoulos W."/>
            <person name="Pangilinan J."/>
            <person name="LaButti K."/>
            <person name="Riley R."/>
            <person name="Lipzen A."/>
            <person name="Clum A."/>
            <person name="Drula E."/>
            <person name="Henrissat B."/>
            <person name="Kohler A."/>
            <person name="Grigoriev I.V."/>
            <person name="Martin F.M."/>
            <person name="Hacquard S."/>
        </authorList>
    </citation>
    <scope>NUCLEOTIDE SEQUENCE</scope>
    <source>
        <strain evidence="2">MPI-CAGE-CH-0235</strain>
    </source>
</reference>
<keyword evidence="3" id="KW-1185">Reference proteome</keyword>
<dbReference type="Proteomes" id="UP000813444">
    <property type="component" value="Unassembled WGS sequence"/>
</dbReference>
<organism evidence="2 3">
    <name type="scientific">Stachybotrys elegans</name>
    <dbReference type="NCBI Taxonomy" id="80388"/>
    <lineage>
        <taxon>Eukaryota</taxon>
        <taxon>Fungi</taxon>
        <taxon>Dikarya</taxon>
        <taxon>Ascomycota</taxon>
        <taxon>Pezizomycotina</taxon>
        <taxon>Sordariomycetes</taxon>
        <taxon>Hypocreomycetidae</taxon>
        <taxon>Hypocreales</taxon>
        <taxon>Stachybotryaceae</taxon>
        <taxon>Stachybotrys</taxon>
    </lineage>
</organism>